<dbReference type="Pfam" id="PF07228">
    <property type="entry name" value="SpoIIE"/>
    <property type="match status" value="1"/>
</dbReference>
<dbReference type="InterPro" id="IPR036457">
    <property type="entry name" value="PPM-type-like_dom_sf"/>
</dbReference>
<gene>
    <name evidence="3" type="ORF">ACFSUS_10730</name>
</gene>
<evidence type="ECO:0000313" key="3">
    <source>
        <dbReference type="EMBL" id="MFD2571111.1"/>
    </source>
</evidence>
<organism evidence="3 4">
    <name type="scientific">Spirosoma soli</name>
    <dbReference type="NCBI Taxonomy" id="1770529"/>
    <lineage>
        <taxon>Bacteria</taxon>
        <taxon>Pseudomonadati</taxon>
        <taxon>Bacteroidota</taxon>
        <taxon>Cytophagia</taxon>
        <taxon>Cytophagales</taxon>
        <taxon>Cytophagaceae</taxon>
        <taxon>Spirosoma</taxon>
    </lineage>
</organism>
<dbReference type="PANTHER" id="PTHR35801">
    <property type="entry name" value="PHOSPHOSERINE PHOSPHATASE RSBX"/>
    <property type="match status" value="1"/>
</dbReference>
<comment type="caution">
    <text evidence="3">The sequence shown here is derived from an EMBL/GenBank/DDBJ whole genome shotgun (WGS) entry which is preliminary data.</text>
</comment>
<dbReference type="InterPro" id="IPR003594">
    <property type="entry name" value="HATPase_dom"/>
</dbReference>
<dbReference type="PANTHER" id="PTHR35801:SF1">
    <property type="entry name" value="PHOSPHOSERINE PHOSPHATASE RSBX"/>
    <property type="match status" value="1"/>
</dbReference>
<keyword evidence="4" id="KW-1185">Reference proteome</keyword>
<dbReference type="Gene3D" id="3.60.40.10">
    <property type="entry name" value="PPM-type phosphatase domain"/>
    <property type="match status" value="1"/>
</dbReference>
<dbReference type="InterPro" id="IPR001932">
    <property type="entry name" value="PPM-type_phosphatase-like_dom"/>
</dbReference>
<name>A0ABW5M3L1_9BACT</name>
<accession>A0ABW5M3L1</accession>
<dbReference type="Pfam" id="PF13581">
    <property type="entry name" value="HATPase_c_2"/>
    <property type="match status" value="1"/>
</dbReference>
<evidence type="ECO:0000259" key="1">
    <source>
        <dbReference type="Pfam" id="PF07228"/>
    </source>
</evidence>
<dbReference type="InterPro" id="IPR036890">
    <property type="entry name" value="HATPase_C_sf"/>
</dbReference>
<dbReference type="SUPFAM" id="SSF55874">
    <property type="entry name" value="ATPase domain of HSP90 chaperone/DNA topoisomerase II/histidine kinase"/>
    <property type="match status" value="1"/>
</dbReference>
<dbReference type="RefSeq" id="WP_381522357.1">
    <property type="nucleotide sequence ID" value="NZ_JBHULN010000005.1"/>
</dbReference>
<feature type="domain" description="Histidine kinase/HSP90-like ATPase" evidence="2">
    <location>
        <begin position="20"/>
        <end position="118"/>
    </location>
</feature>
<dbReference type="SUPFAM" id="SSF81606">
    <property type="entry name" value="PP2C-like"/>
    <property type="match status" value="1"/>
</dbReference>
<protein>
    <submittedName>
        <fullName evidence="3">SpoIIE family protein phosphatase</fullName>
    </submittedName>
</protein>
<dbReference type="Proteomes" id="UP001597469">
    <property type="component" value="Unassembled WGS sequence"/>
</dbReference>
<dbReference type="EMBL" id="JBHULN010000005">
    <property type="protein sequence ID" value="MFD2571111.1"/>
    <property type="molecule type" value="Genomic_DNA"/>
</dbReference>
<sequence length="337" mass="36474">MDNTPHRSYPVTDGSYVGVIKRTVQLLSTQLGFSAKKVGEVDIIIAELTSNLVKYASDGELLVRPIRNGTNSGLELISVDSGPGINDLARMMMDGVSTGSSLGHGLGAIKRLADLFQMYSLPGWGTVALVRVYQKPTIAPITLALADVQSVVVPKLGETACGDQVYSRLTTTALKLFLGDGLGHGEPAQSAVLQAIRVLEQQRSSNPAGWLDAVHQSAIGTRGLVGTAAIFEFENRKWKLCGVGNIKTQLSGTYQQKSFIPQNGILGYNLPRTLTEHELPYEPGQCMVMASDGIQTRWNPARYPNISRYSATVLAAAIYKEFARRTDDMSVVVARIY</sequence>
<dbReference type="CDD" id="cd16934">
    <property type="entry name" value="HATPase_RsbT-like"/>
    <property type="match status" value="1"/>
</dbReference>
<reference evidence="4" key="1">
    <citation type="journal article" date="2019" name="Int. J. Syst. Evol. Microbiol.">
        <title>The Global Catalogue of Microorganisms (GCM) 10K type strain sequencing project: providing services to taxonomists for standard genome sequencing and annotation.</title>
        <authorList>
            <consortium name="The Broad Institute Genomics Platform"/>
            <consortium name="The Broad Institute Genome Sequencing Center for Infectious Disease"/>
            <person name="Wu L."/>
            <person name="Ma J."/>
        </authorList>
    </citation>
    <scope>NUCLEOTIDE SEQUENCE [LARGE SCALE GENOMIC DNA]</scope>
    <source>
        <strain evidence="4">KCTC 42805</strain>
    </source>
</reference>
<feature type="domain" description="PPM-type phosphatase" evidence="1">
    <location>
        <begin position="174"/>
        <end position="336"/>
    </location>
</feature>
<evidence type="ECO:0000259" key="2">
    <source>
        <dbReference type="Pfam" id="PF13581"/>
    </source>
</evidence>
<dbReference type="InterPro" id="IPR039248">
    <property type="entry name" value="Ptase_RsbX"/>
</dbReference>
<dbReference type="Gene3D" id="3.30.565.10">
    <property type="entry name" value="Histidine kinase-like ATPase, C-terminal domain"/>
    <property type="match status" value="1"/>
</dbReference>
<proteinExistence type="predicted"/>
<evidence type="ECO:0000313" key="4">
    <source>
        <dbReference type="Proteomes" id="UP001597469"/>
    </source>
</evidence>